<dbReference type="InterPro" id="IPR052171">
    <property type="entry name" value="NHEJ_LigD"/>
</dbReference>
<feature type="domain" description="DNA ligase D polymerase" evidence="1">
    <location>
        <begin position="22"/>
        <end position="274"/>
    </location>
</feature>
<accession>A0A1A2TR78</accession>
<proteinExistence type="predicted"/>
<dbReference type="OrthoDB" id="4296267at2"/>
<comment type="caution">
    <text evidence="2">The sequence shown here is derived from an EMBL/GenBank/DDBJ whole genome shotgun (WGS) entry which is preliminary data.</text>
</comment>
<sequence length="296" mass="33056">MSQRGVEITHPDRVLFPADGITKADLVAYYTEVADTMLPHLRGRPLNVQRFPRGIGETGFIQQDYADALPEWMGRVQVTKEGGTVVHAVAERREASRWLANQNAITLHAWQSRREHLDKPDRLVFDLDPSDSDFAVVRATAHATAGVLHDLGLAHYLQTTGSRGLHVVVPLRADTDFDSVREFARGVAEVVVADDPEHRTVEARKDKRGERVYLDIMRNAYAQTAVAPYSVRARAGAPVATPLEWEELDTRQLRADRFTIRDISKRLAGQPDPWANMSRHARSLTGPMKRLAASSA</sequence>
<dbReference type="Gene3D" id="3.90.920.10">
    <property type="entry name" value="DNA primase, PRIM domain"/>
    <property type="match status" value="1"/>
</dbReference>
<dbReference type="AlphaFoldDB" id="A0A1A2TR78"/>
<dbReference type="PANTHER" id="PTHR42705:SF2">
    <property type="entry name" value="BIFUNCTIONAL NON-HOMOLOGOUS END JOINING PROTEIN LIGD"/>
    <property type="match status" value="1"/>
</dbReference>
<reference evidence="2 3" key="1">
    <citation type="submission" date="2016-06" db="EMBL/GenBank/DDBJ databases">
        <authorList>
            <person name="Kjaerup R.B."/>
            <person name="Dalgaard T.S."/>
            <person name="Juul-Madsen H.R."/>
        </authorList>
    </citation>
    <scope>NUCLEOTIDE SEQUENCE [LARGE SCALE GENOMIC DNA]</scope>
    <source>
        <strain evidence="2 3">E152</strain>
    </source>
</reference>
<name>A0A1A2TR78_MYCNT</name>
<dbReference type="EMBL" id="LZJU01000047">
    <property type="protein sequence ID" value="OBH78869.1"/>
    <property type="molecule type" value="Genomic_DNA"/>
</dbReference>
<dbReference type="CDD" id="cd04861">
    <property type="entry name" value="LigD_Pol_like"/>
    <property type="match status" value="1"/>
</dbReference>
<dbReference type="Proteomes" id="UP000092389">
    <property type="component" value="Unassembled WGS sequence"/>
</dbReference>
<keyword evidence="2" id="KW-0436">Ligase</keyword>
<dbReference type="PANTHER" id="PTHR42705">
    <property type="entry name" value="BIFUNCTIONAL NON-HOMOLOGOUS END JOINING PROTEIN LIGD"/>
    <property type="match status" value="1"/>
</dbReference>
<dbReference type="InterPro" id="IPR014145">
    <property type="entry name" value="LigD_pol_dom"/>
</dbReference>
<gene>
    <name evidence="2" type="ORF">A5683_17035</name>
</gene>
<dbReference type="Pfam" id="PF21686">
    <property type="entry name" value="LigD_Prim-Pol"/>
    <property type="match status" value="1"/>
</dbReference>
<organism evidence="2 3">
    <name type="scientific">Mycobacterium mantenii</name>
    <dbReference type="NCBI Taxonomy" id="560555"/>
    <lineage>
        <taxon>Bacteria</taxon>
        <taxon>Bacillati</taxon>
        <taxon>Actinomycetota</taxon>
        <taxon>Actinomycetes</taxon>
        <taxon>Mycobacteriales</taxon>
        <taxon>Mycobacteriaceae</taxon>
        <taxon>Mycobacterium</taxon>
        <taxon>Mycobacterium avium complex (MAC)</taxon>
    </lineage>
</organism>
<dbReference type="GO" id="GO:0016874">
    <property type="term" value="F:ligase activity"/>
    <property type="evidence" value="ECO:0007669"/>
    <property type="project" value="UniProtKB-KW"/>
</dbReference>
<evidence type="ECO:0000313" key="2">
    <source>
        <dbReference type="EMBL" id="OBH78869.1"/>
    </source>
</evidence>
<dbReference type="NCBIfam" id="TIGR02778">
    <property type="entry name" value="ligD_pol"/>
    <property type="match status" value="1"/>
</dbReference>
<evidence type="ECO:0000259" key="1">
    <source>
        <dbReference type="Pfam" id="PF21686"/>
    </source>
</evidence>
<evidence type="ECO:0000313" key="3">
    <source>
        <dbReference type="Proteomes" id="UP000092389"/>
    </source>
</evidence>
<protein>
    <submittedName>
        <fullName evidence="2">ATP-dependent DNA ligase</fullName>
    </submittedName>
</protein>
<dbReference type="RefSeq" id="WP_067908263.1">
    <property type="nucleotide sequence ID" value="NZ_LZJP01000060.1"/>
</dbReference>